<accession>A0AA39V9V2</accession>
<name>A0AA39V9V2_ACESA</name>
<dbReference type="PANTHER" id="PTHR31414:SF15">
    <property type="entry name" value="PLASMA MEMBRANE FUSION PROTEIN"/>
    <property type="match status" value="1"/>
</dbReference>
<dbReference type="AlphaFoldDB" id="A0AA39V9V2"/>
<protein>
    <submittedName>
        <fullName evidence="1">Uncharacterized protein</fullName>
    </submittedName>
</protein>
<reference evidence="1" key="2">
    <citation type="submission" date="2023-06" db="EMBL/GenBank/DDBJ databases">
        <authorList>
            <person name="Swenson N.G."/>
            <person name="Wegrzyn J.L."/>
            <person name="Mcevoy S.L."/>
        </authorList>
    </citation>
    <scope>NUCLEOTIDE SEQUENCE</scope>
    <source>
        <strain evidence="1">NS2018</strain>
        <tissue evidence="1">Leaf</tissue>
    </source>
</reference>
<gene>
    <name evidence="1" type="ORF">LWI29_021473</name>
</gene>
<reference evidence="1" key="1">
    <citation type="journal article" date="2022" name="Plant J.">
        <title>Strategies of tolerance reflected in two North American maple genomes.</title>
        <authorList>
            <person name="McEvoy S.L."/>
            <person name="Sezen U.U."/>
            <person name="Trouern-Trend A."/>
            <person name="McMahon S.M."/>
            <person name="Schaberg P.G."/>
            <person name="Yang J."/>
            <person name="Wegrzyn J.L."/>
            <person name="Swenson N.G."/>
        </authorList>
    </citation>
    <scope>NUCLEOTIDE SEQUENCE</scope>
    <source>
        <strain evidence="1">NS2018</strain>
    </source>
</reference>
<comment type="caution">
    <text evidence="1">The sequence shown here is derived from an EMBL/GenBank/DDBJ whole genome shotgun (WGS) entry which is preliminary data.</text>
</comment>
<evidence type="ECO:0000313" key="2">
    <source>
        <dbReference type="Proteomes" id="UP001168877"/>
    </source>
</evidence>
<dbReference type="Proteomes" id="UP001168877">
    <property type="component" value="Unassembled WGS sequence"/>
</dbReference>
<dbReference type="GO" id="GO:0009506">
    <property type="term" value="C:plasmodesma"/>
    <property type="evidence" value="ECO:0007669"/>
    <property type="project" value="TreeGrafter"/>
</dbReference>
<dbReference type="GO" id="GO:0005886">
    <property type="term" value="C:plasma membrane"/>
    <property type="evidence" value="ECO:0007669"/>
    <property type="project" value="TreeGrafter"/>
</dbReference>
<evidence type="ECO:0000313" key="1">
    <source>
        <dbReference type="EMBL" id="KAK0571782.1"/>
    </source>
</evidence>
<keyword evidence="2" id="KW-1185">Reference proteome</keyword>
<organism evidence="1 2">
    <name type="scientific">Acer saccharum</name>
    <name type="common">Sugar maple</name>
    <dbReference type="NCBI Taxonomy" id="4024"/>
    <lineage>
        <taxon>Eukaryota</taxon>
        <taxon>Viridiplantae</taxon>
        <taxon>Streptophyta</taxon>
        <taxon>Embryophyta</taxon>
        <taxon>Tracheophyta</taxon>
        <taxon>Spermatophyta</taxon>
        <taxon>Magnoliopsida</taxon>
        <taxon>eudicotyledons</taxon>
        <taxon>Gunneridae</taxon>
        <taxon>Pentapetalae</taxon>
        <taxon>rosids</taxon>
        <taxon>malvids</taxon>
        <taxon>Sapindales</taxon>
        <taxon>Sapindaceae</taxon>
        <taxon>Hippocastanoideae</taxon>
        <taxon>Acereae</taxon>
        <taxon>Acer</taxon>
    </lineage>
</organism>
<dbReference type="EMBL" id="JAUESC010000388">
    <property type="protein sequence ID" value="KAK0571782.1"/>
    <property type="molecule type" value="Genomic_DNA"/>
</dbReference>
<dbReference type="InterPro" id="IPR040283">
    <property type="entry name" value="DDB_G0292058-like"/>
</dbReference>
<sequence length="134" mass="15175">MPQLEALTKQMSKMNGYFFFKNTCVSMNQYHTLCRQCHCLRNLDEDKGMDYNNATQIWKTYVCQVSASGICTTTGRLTPSLYNQIVVAFNLSYGLYNYGPFLVDLQDCGKHSSTYIGITVLIYDTTVGTSTLGW</sequence>
<dbReference type="PANTHER" id="PTHR31414">
    <property type="entry name" value="TRANSMEMBRANE PROTEIN DDB_G0292058"/>
    <property type="match status" value="1"/>
</dbReference>
<proteinExistence type="predicted"/>